<dbReference type="Pfam" id="PF17973">
    <property type="entry name" value="bMG10"/>
    <property type="match status" value="1"/>
</dbReference>
<dbReference type="InterPro" id="IPR008930">
    <property type="entry name" value="Terpenoid_cyclase/PrenylTrfase"/>
</dbReference>
<evidence type="ECO:0000256" key="2">
    <source>
        <dbReference type="SAM" id="SignalP"/>
    </source>
</evidence>
<proteinExistence type="inferred from homology"/>
<dbReference type="InterPro" id="IPR041246">
    <property type="entry name" value="Bact_MG10"/>
</dbReference>
<keyword evidence="5" id="KW-1185">Reference proteome</keyword>
<dbReference type="Gene3D" id="1.50.10.20">
    <property type="match status" value="1"/>
</dbReference>
<name>A0ABY6IXZ5_9BACT</name>
<evidence type="ECO:0000313" key="5">
    <source>
        <dbReference type="Proteomes" id="UP001162741"/>
    </source>
</evidence>
<dbReference type="InterPro" id="IPR001599">
    <property type="entry name" value="Macroglobln_a2"/>
</dbReference>
<feature type="chain" id="PRO_5047273128" evidence="2">
    <location>
        <begin position="21"/>
        <end position="2007"/>
    </location>
</feature>
<accession>A0ABY6IXZ5</accession>
<keyword evidence="2" id="KW-0732">Signal</keyword>
<sequence>MLHRLVLSLTLLLFTHQLLAQQFNYDAHWAEVDKYYEKSQPQSALKELDIIYKQALKDDSEVNWLKALLLQIRMQSDIDPEDFAPYLALIDESIPAAKPPARAILYSMKGEVMWRFLTQNLYNIRSRTRIAADTTGGMESWGIDRLHQEINNAYHASLADPQMLQRRDIKRYDAILYGEQNTRQLQPTLYDLLSTRALEYYSSGGVSAYNAGSRFYIRDSAGYAPVATFIKFKFPNPDTLSTLGYEALQLHQQVLAFKVATGSREAILHADLARIDFVHNNDAILRSPYQQALERMLKEYDGLPEHGEVYHRLAEHLYNTATTGDRKAKIEQAIAYCRQAIDRYPGTPGAVSCQRLVVSITNDHLSFNTDRVNIPGKPFLAYVRYRNARNIHFRVIKLTSDLRKQLNAGGSFINLGDWKLLNEQPVATAWTQPVPDPGDYKNHGAEVKIEALPVGQYILHASTNKEFRPDSGAVASHEITVSSLAYFHNSSQLFVVDRESGKPVPEARVSLINAGTPLYTNAQGMVNMPSGKTVFQTIEISKDGDTLKAEGSYMYPVPTRVDRKETKIWFFTDRGIYRPGQTVHFKGIVTEHNIGKVGKDKLKTGYKSRLALIDANGNKVDSIIVTSNDYGSYTGSFRIPTGLLNGVYQVNDDETGRIHSIRVEEYKRPKFSVVFDTIRINYRAGDTLTVKGTATALNGAVIDGAHVEYKVTTPQSDYAIYGREVVSRERLVVKGETTTDSAGHFYVRFPTDTARRDESLSMVSNIVEASVTDRSGETREANHYVFAGNRGVFGNISVTINNRDSISIWPTTKNLSHYTIPAPVTIRATRLQPPAKLKRDRRWSVPDQFVMSEEEFEKYFPRDHYKEAFSEEGWPRAAQVWSQHLDSVDGIIKLNVKNWEDGVYLFEIAGVDARGDSIYQKTTTHLEDVRKKSFAVPTYLWAPQIAKTGKPGRTVTTMVGTSATGANVMQVVTRHGKDSYSWLPLSQEKKHSDFRLTDEDHEGLAIEYLMVKDNRFYRQSRHISVRWENTMLDLQLATFRNKLEPGEKQTWQIQVRDEKKQKAAAEMLAAMYDASLDQLHPHQWQTPEFFNTQSLNYRNWTGDAFRTAQSINSHRAAKAYDVLKSFDDARLNWFGWQYQGIAGGRINNNRYGMPKPTASDSLKAVEIKGYGSQKKVSMTGSESKMMIRGQSGIQLPGDNLDYVYNELIPPNRLPLPGRVPPPPPPGAGPVSAAALIRRNLQETAFFLPQLKTDAKGSITFSFTTPEALTKWRFMAMAHTKDMQTGYTEASVVTQKTLMVQPNAPRFLREGDKIELTAKIISLANKELIGQARLELLNAATMQPVDGWFQNVFPVQHFTVKPQQSTVVSFPLQIPFGYNDALVYRVVAEAGDFSDGEENALPVLSNRILVTETMPLPVQGDNPVTFKMEKLLHSDTIEGLQHHAVTVAFNANPVWDAVKSLPYLMEYPYDCSEQTFNRLYANAIGAHLVNRTPRIKAVFGQWQADTMGMTSKLEINEELKSALLEETPWVLDAKNEVEQRHRLALLFDLSLMEHSMNSIKEKLKFMQTSEGAFSWFKDMPGSYYITQYIVSGFGHLRQLGITGLENDEAIKTMMHDALGYLDRQILERYQQEMKKNIQGYHSMVYHLYMRSFYKDWVIPAASRPAYEHYFKQVKKDWRRYNNYGKGLAALALHREGDSRAAQEILASVKEHALQTPTDGAYWKEPRGYYWYEAPVETQALMIEAFSVVTKDSAFVTALKTWLLKNKQTNSWSTTKATAEACYALLIGNNWMHEDQHVQIKLGEQVIDSRHEKQEAGTGYFSKRFEGKRVTPGMGEVTIQLQNSTGQPAWGGLYWQYFQDMDKITASATPLTIEKELFIQQTDSKGTVLTRITEGNALKVGDKVTVRIIMKVQQEMEYLHLKDLRAACFEPVNVLSGYRWRDGIGYYESTKDASTNFFFSSVRPGTYVFEYPVFVTHTGSYSNGISTLQCMYAPEFSAHSDGEKVRVTE</sequence>
<dbReference type="Pfam" id="PF01835">
    <property type="entry name" value="MG2"/>
    <property type="match status" value="1"/>
</dbReference>
<evidence type="ECO:0000256" key="1">
    <source>
        <dbReference type="ARBA" id="ARBA00010556"/>
    </source>
</evidence>
<dbReference type="Pfam" id="PF00207">
    <property type="entry name" value="A2M"/>
    <property type="match status" value="1"/>
</dbReference>
<dbReference type="Proteomes" id="UP001162741">
    <property type="component" value="Chromosome"/>
</dbReference>
<protein>
    <submittedName>
        <fullName evidence="4">MG2 domain-containing protein</fullName>
    </submittedName>
</protein>
<dbReference type="SMART" id="SM01360">
    <property type="entry name" value="A2M"/>
    <property type="match status" value="1"/>
</dbReference>
<dbReference type="SUPFAM" id="SSF48239">
    <property type="entry name" value="Terpenoid cyclases/Protein prenyltransferases"/>
    <property type="match status" value="1"/>
</dbReference>
<feature type="signal peptide" evidence="2">
    <location>
        <begin position="1"/>
        <end position="20"/>
    </location>
</feature>
<dbReference type="PANTHER" id="PTHR40094">
    <property type="entry name" value="ALPHA-2-MACROGLOBULIN HOMOLOG"/>
    <property type="match status" value="1"/>
</dbReference>
<feature type="domain" description="Alpha-2-macroglobulin" evidence="3">
    <location>
        <begin position="1243"/>
        <end position="1333"/>
    </location>
</feature>
<gene>
    <name evidence="4" type="ORF">MKQ68_19400</name>
</gene>
<evidence type="ECO:0000313" key="4">
    <source>
        <dbReference type="EMBL" id="UYQ92256.1"/>
    </source>
</evidence>
<dbReference type="PANTHER" id="PTHR40094:SF1">
    <property type="entry name" value="UBIQUITIN DOMAIN-CONTAINING PROTEIN"/>
    <property type="match status" value="1"/>
</dbReference>
<evidence type="ECO:0000259" key="3">
    <source>
        <dbReference type="SMART" id="SM01360"/>
    </source>
</evidence>
<organism evidence="4 5">
    <name type="scientific">Chitinophaga horti</name>
    <dbReference type="NCBI Taxonomy" id="2920382"/>
    <lineage>
        <taxon>Bacteria</taxon>
        <taxon>Pseudomonadati</taxon>
        <taxon>Bacteroidota</taxon>
        <taxon>Chitinophagia</taxon>
        <taxon>Chitinophagales</taxon>
        <taxon>Chitinophagaceae</taxon>
        <taxon>Chitinophaga</taxon>
    </lineage>
</organism>
<dbReference type="Gene3D" id="2.60.40.1930">
    <property type="match status" value="1"/>
</dbReference>
<dbReference type="InterPro" id="IPR002890">
    <property type="entry name" value="MG2"/>
</dbReference>
<comment type="similarity">
    <text evidence="1">Belongs to the protease inhibitor I39 (alpha-2-macroglobulin) family. Bacterial alpha-2-macroglobulin subfamily.</text>
</comment>
<dbReference type="InterPro" id="IPR051802">
    <property type="entry name" value="YfhM-like"/>
</dbReference>
<reference evidence="4" key="1">
    <citation type="submission" date="2022-10" db="EMBL/GenBank/DDBJ databases">
        <title>Chitinophaga sp. nov., isolated from soil.</title>
        <authorList>
            <person name="Jeon C.O."/>
        </authorList>
    </citation>
    <scope>NUCLEOTIDE SEQUENCE</scope>
    <source>
        <strain evidence="4">R8</strain>
    </source>
</reference>
<dbReference type="RefSeq" id="WP_264280549.1">
    <property type="nucleotide sequence ID" value="NZ_CP107006.1"/>
</dbReference>
<dbReference type="EMBL" id="CP107006">
    <property type="protein sequence ID" value="UYQ92256.1"/>
    <property type="molecule type" value="Genomic_DNA"/>
</dbReference>